<proteinExistence type="predicted"/>
<protein>
    <submittedName>
        <fullName evidence="2">Putative membrane protein</fullName>
    </submittedName>
</protein>
<evidence type="ECO:0000313" key="3">
    <source>
        <dbReference type="Proteomes" id="UP000275461"/>
    </source>
</evidence>
<sequence>MLKSPRTLHRLAVVSYLSLLVLLLAWLIWLSPPPEALISVAVIALVGPLLLPLRGLLHARRYTMAWSTMLILVYFVHGAASAATPGINRWLGLAEVALVVVYFTTAILYIRATGSKAHGRRRRGEKQVAVPDSEKDSG</sequence>
<dbReference type="RefSeq" id="WP_121441655.1">
    <property type="nucleotide sequence ID" value="NZ_RCDA01000001.1"/>
</dbReference>
<organism evidence="2 3">
    <name type="scientific">Alkalispirillum mobile</name>
    <dbReference type="NCBI Taxonomy" id="85925"/>
    <lineage>
        <taxon>Bacteria</taxon>
        <taxon>Pseudomonadati</taxon>
        <taxon>Pseudomonadota</taxon>
        <taxon>Gammaproteobacteria</taxon>
        <taxon>Chromatiales</taxon>
        <taxon>Ectothiorhodospiraceae</taxon>
        <taxon>Alkalispirillum</taxon>
    </lineage>
</organism>
<keyword evidence="1" id="KW-1133">Transmembrane helix</keyword>
<dbReference type="Pfam" id="PF09842">
    <property type="entry name" value="DUF2069"/>
    <property type="match status" value="1"/>
</dbReference>
<feature type="transmembrane region" description="Helical" evidence="1">
    <location>
        <begin position="12"/>
        <end position="30"/>
    </location>
</feature>
<reference evidence="2 3" key="1">
    <citation type="submission" date="2018-10" db="EMBL/GenBank/DDBJ databases">
        <title>Genomic Encyclopedia of Type Strains, Phase IV (KMG-IV): sequencing the most valuable type-strain genomes for metagenomic binning, comparative biology and taxonomic classification.</title>
        <authorList>
            <person name="Goeker M."/>
        </authorList>
    </citation>
    <scope>NUCLEOTIDE SEQUENCE [LARGE SCALE GENOMIC DNA]</scope>
    <source>
        <strain evidence="2 3">DSM 12769</strain>
    </source>
</reference>
<keyword evidence="1" id="KW-0472">Membrane</keyword>
<dbReference type="OrthoDB" id="5796859at2"/>
<dbReference type="Proteomes" id="UP000275461">
    <property type="component" value="Unassembled WGS sequence"/>
</dbReference>
<evidence type="ECO:0000313" key="2">
    <source>
        <dbReference type="EMBL" id="RLK51234.1"/>
    </source>
</evidence>
<evidence type="ECO:0000256" key="1">
    <source>
        <dbReference type="SAM" id="Phobius"/>
    </source>
</evidence>
<name>A0A498C4X9_9GAMM</name>
<keyword evidence="3" id="KW-1185">Reference proteome</keyword>
<accession>A0A498C4X9</accession>
<gene>
    <name evidence="2" type="ORF">DFR31_1156</name>
</gene>
<comment type="caution">
    <text evidence="2">The sequence shown here is derived from an EMBL/GenBank/DDBJ whole genome shotgun (WGS) entry which is preliminary data.</text>
</comment>
<dbReference type="InterPro" id="IPR018643">
    <property type="entry name" value="DUF2069_membrane"/>
</dbReference>
<keyword evidence="1" id="KW-0812">Transmembrane</keyword>
<dbReference type="EMBL" id="RCDA01000001">
    <property type="protein sequence ID" value="RLK51234.1"/>
    <property type="molecule type" value="Genomic_DNA"/>
</dbReference>
<feature type="transmembrane region" description="Helical" evidence="1">
    <location>
        <begin position="36"/>
        <end position="57"/>
    </location>
</feature>
<dbReference type="AlphaFoldDB" id="A0A498C4X9"/>
<feature type="transmembrane region" description="Helical" evidence="1">
    <location>
        <begin position="90"/>
        <end position="112"/>
    </location>
</feature>
<feature type="transmembrane region" description="Helical" evidence="1">
    <location>
        <begin position="64"/>
        <end position="84"/>
    </location>
</feature>